<dbReference type="SUPFAM" id="SSF53649">
    <property type="entry name" value="Alkaline phosphatase-like"/>
    <property type="match status" value="1"/>
</dbReference>
<name>A0A2W7N0E8_9RHOB</name>
<comment type="similarity">
    <text evidence="1">Belongs to the sulfatase family.</text>
</comment>
<keyword evidence="3" id="KW-0378">Hydrolase</keyword>
<dbReference type="Gene3D" id="3.40.720.10">
    <property type="entry name" value="Alkaline Phosphatase, subunit A"/>
    <property type="match status" value="1"/>
</dbReference>
<gene>
    <name evidence="7" type="ORF">LX81_03146</name>
</gene>
<comment type="caution">
    <text evidence="7">The sequence shown here is derived from an EMBL/GenBank/DDBJ whole genome shotgun (WGS) entry which is preliminary data.</text>
</comment>
<evidence type="ECO:0000313" key="8">
    <source>
        <dbReference type="Proteomes" id="UP000248916"/>
    </source>
</evidence>
<dbReference type="PROSITE" id="PS00149">
    <property type="entry name" value="SULFATASE_2"/>
    <property type="match status" value="1"/>
</dbReference>
<evidence type="ECO:0000256" key="2">
    <source>
        <dbReference type="ARBA" id="ARBA00022723"/>
    </source>
</evidence>
<dbReference type="Proteomes" id="UP000248916">
    <property type="component" value="Unassembled WGS sequence"/>
</dbReference>
<dbReference type="InterPro" id="IPR024607">
    <property type="entry name" value="Sulfatase_CS"/>
</dbReference>
<dbReference type="InterPro" id="IPR017850">
    <property type="entry name" value="Alkaline_phosphatase_core_sf"/>
</dbReference>
<dbReference type="InterPro" id="IPR050738">
    <property type="entry name" value="Sulfatase"/>
</dbReference>
<evidence type="ECO:0000313" key="7">
    <source>
        <dbReference type="EMBL" id="PZX13598.1"/>
    </source>
</evidence>
<dbReference type="PANTHER" id="PTHR42693">
    <property type="entry name" value="ARYLSULFATASE FAMILY MEMBER"/>
    <property type="match status" value="1"/>
</dbReference>
<dbReference type="AlphaFoldDB" id="A0A2W7N0E8"/>
<reference evidence="7 8" key="1">
    <citation type="submission" date="2018-06" db="EMBL/GenBank/DDBJ databases">
        <title>Genomic Encyclopedia of Archaeal and Bacterial Type Strains, Phase II (KMG-II): from individual species to whole genera.</title>
        <authorList>
            <person name="Goeker M."/>
        </authorList>
    </citation>
    <scope>NUCLEOTIDE SEQUENCE [LARGE SCALE GENOMIC DNA]</scope>
    <source>
        <strain evidence="7 8">DSM 22009</strain>
    </source>
</reference>
<keyword evidence="8" id="KW-1185">Reference proteome</keyword>
<proteinExistence type="inferred from homology"/>
<dbReference type="GO" id="GO:0004065">
    <property type="term" value="F:arylsulfatase activity"/>
    <property type="evidence" value="ECO:0007669"/>
    <property type="project" value="TreeGrafter"/>
</dbReference>
<evidence type="ECO:0000256" key="3">
    <source>
        <dbReference type="ARBA" id="ARBA00022801"/>
    </source>
</evidence>
<accession>A0A2W7N0E8</accession>
<dbReference type="OrthoDB" id="9795675at2"/>
<dbReference type="RefSeq" id="WP_146259449.1">
    <property type="nucleotide sequence ID" value="NZ_QKZL01000017.1"/>
</dbReference>
<dbReference type="EMBL" id="QKZL01000017">
    <property type="protein sequence ID" value="PZX13598.1"/>
    <property type="molecule type" value="Genomic_DNA"/>
</dbReference>
<evidence type="ECO:0000259" key="6">
    <source>
        <dbReference type="Pfam" id="PF00884"/>
    </source>
</evidence>
<keyword evidence="4" id="KW-0106">Calcium</keyword>
<protein>
    <submittedName>
        <fullName evidence="7">Arylsulfatase A-like enzyme</fullName>
    </submittedName>
</protein>
<sequence>MRRPNVLWICTDQQRWDTLSFLGHAGARTPNIDALAARGTAFDRAYCQSPICTPSRASFLSGRYPIAHQNHRNGNIGFREDIPLVPKAFRDAGYETGLIGKFHLSRAKGMVEARPEHDGYSEFYWSHHPDADWDEGHDYQDWLVEKGVDAKSLHDPARVYGPGAAAEHHQTTWAGERARDFIRRHADTPWFLTINLFDPHPPFDPPASYLERFDRADMPPPIFRESDIAHQERFTGVDQQSKVAVDPRAGDPNSPGFRTAPARPDGANHDTPPEIYDGKYIRACYHAMIAMVDDMVGALVAELDETGQTRDTIVLFMSDHGEMLGDHGLIYKGARFYEGLTRVPMIFSWPGQFREGVVSEALVELIDIPETLLEAAGLPKMQGMQGKSLHPMLTGDVPADTHKPYVLCEYFDALGMPGGQQTRASMFFDGRYKLNVYHGLEDVGELFDLQTDPKEFDDLWSDPEHAAVKCDLMQRAFSAMMLVSGAGPERTAPY</sequence>
<organism evidence="7 8">
    <name type="scientific">Palleronia aestuarii</name>
    <dbReference type="NCBI Taxonomy" id="568105"/>
    <lineage>
        <taxon>Bacteria</taxon>
        <taxon>Pseudomonadati</taxon>
        <taxon>Pseudomonadota</taxon>
        <taxon>Alphaproteobacteria</taxon>
        <taxon>Rhodobacterales</taxon>
        <taxon>Roseobacteraceae</taxon>
        <taxon>Palleronia</taxon>
    </lineage>
</organism>
<dbReference type="PANTHER" id="PTHR42693:SF53">
    <property type="entry name" value="ENDO-4-O-SULFATASE"/>
    <property type="match status" value="1"/>
</dbReference>
<dbReference type="InterPro" id="IPR000917">
    <property type="entry name" value="Sulfatase_N"/>
</dbReference>
<feature type="domain" description="Sulfatase N-terminal" evidence="6">
    <location>
        <begin position="4"/>
        <end position="377"/>
    </location>
</feature>
<evidence type="ECO:0000256" key="1">
    <source>
        <dbReference type="ARBA" id="ARBA00008779"/>
    </source>
</evidence>
<dbReference type="Pfam" id="PF00884">
    <property type="entry name" value="Sulfatase"/>
    <property type="match status" value="1"/>
</dbReference>
<dbReference type="GO" id="GO:0046872">
    <property type="term" value="F:metal ion binding"/>
    <property type="evidence" value="ECO:0007669"/>
    <property type="project" value="UniProtKB-KW"/>
</dbReference>
<evidence type="ECO:0000256" key="4">
    <source>
        <dbReference type="ARBA" id="ARBA00022837"/>
    </source>
</evidence>
<keyword evidence="2" id="KW-0479">Metal-binding</keyword>
<evidence type="ECO:0000256" key="5">
    <source>
        <dbReference type="SAM" id="MobiDB-lite"/>
    </source>
</evidence>
<feature type="region of interest" description="Disordered" evidence="5">
    <location>
        <begin position="235"/>
        <end position="271"/>
    </location>
</feature>